<evidence type="ECO:0000313" key="1">
    <source>
        <dbReference type="EMBL" id="EXA31746.1"/>
    </source>
</evidence>
<sequence>MRATFSWGCYRMEVYITFLKNFIYLRRKASLENIASKGLNEKA</sequence>
<dbReference type="HOGENOM" id="CLU_3242177_0_0_1"/>
<reference evidence="1" key="2">
    <citation type="submission" date="2012-05" db="EMBL/GenBank/DDBJ databases">
        <title>Annotation of the Genome Sequence of Fusarium oxysporum HDV247.</title>
        <authorList>
            <consortium name="The Broad Institute Genomics Platform"/>
            <person name="Ma L.-J."/>
            <person name="Corby-Kistler H."/>
            <person name="Broz K."/>
            <person name="Gale L.R."/>
            <person name="Jonkers W."/>
            <person name="O'Donnell K."/>
            <person name="Ploetz R."/>
            <person name="Steinberg C."/>
            <person name="Schwartz D.C."/>
            <person name="VanEtten H."/>
            <person name="Zhou S."/>
            <person name="Young S.K."/>
            <person name="Zeng Q."/>
            <person name="Gargeya S."/>
            <person name="Fitzgerald M."/>
            <person name="Abouelleil A."/>
            <person name="Alvarado L."/>
            <person name="Chapman S.B."/>
            <person name="Gainer-Dewar J."/>
            <person name="Goldberg J."/>
            <person name="Griggs A."/>
            <person name="Gujja S."/>
            <person name="Hansen M."/>
            <person name="Howarth C."/>
            <person name="Imamovic A."/>
            <person name="Ireland A."/>
            <person name="Larimer J."/>
            <person name="McCowan C."/>
            <person name="Murphy C."/>
            <person name="Pearson M."/>
            <person name="Poon T.W."/>
            <person name="Priest M."/>
            <person name="Roberts A."/>
            <person name="Saif S."/>
            <person name="Shea T."/>
            <person name="Sykes S."/>
            <person name="Wortman J."/>
            <person name="Nusbaum C."/>
            <person name="Birren B."/>
        </authorList>
    </citation>
    <scope>NUCLEOTIDE SEQUENCE</scope>
    <source>
        <strain evidence="1">HDV247</strain>
    </source>
</reference>
<dbReference type="AlphaFoldDB" id="W9NLW8"/>
<reference evidence="1" key="1">
    <citation type="submission" date="2011-10" db="EMBL/GenBank/DDBJ databases">
        <title>The Genome Sequence of Fusarium oxysporum HDV247.</title>
        <authorList>
            <consortium name="The Broad Institute Genome Sequencing Platform"/>
            <person name="Ma L.-J."/>
            <person name="Gale L.R."/>
            <person name="Schwartz D.C."/>
            <person name="Zhou S."/>
            <person name="Corby-Kistler H."/>
            <person name="Young S.K."/>
            <person name="Zeng Q."/>
            <person name="Gargeya S."/>
            <person name="Fitzgerald M."/>
            <person name="Haas B."/>
            <person name="Abouelleil A."/>
            <person name="Alvarado L."/>
            <person name="Arachchi H.M."/>
            <person name="Berlin A."/>
            <person name="Brown A."/>
            <person name="Chapman S.B."/>
            <person name="Chen Z."/>
            <person name="Dunbar C."/>
            <person name="Freedman E."/>
            <person name="Gearin G."/>
            <person name="Goldberg J."/>
            <person name="Griggs A."/>
            <person name="Gujja S."/>
            <person name="Heiman D."/>
            <person name="Howarth C."/>
            <person name="Larson L."/>
            <person name="Lui A."/>
            <person name="MacDonald P.J.P."/>
            <person name="Montmayeur A."/>
            <person name="Murphy C."/>
            <person name="Neiman D."/>
            <person name="Pearson M."/>
            <person name="Priest M."/>
            <person name="Roberts A."/>
            <person name="Saif S."/>
            <person name="Shea T."/>
            <person name="Shenoy N."/>
            <person name="Sisk P."/>
            <person name="Stolte C."/>
            <person name="Sykes S."/>
            <person name="Wortman J."/>
            <person name="Nusbaum C."/>
            <person name="Birren B."/>
        </authorList>
    </citation>
    <scope>NUCLEOTIDE SEQUENCE [LARGE SCALE GENOMIC DNA]</scope>
    <source>
        <strain evidence="1">HDV247</strain>
    </source>
</reference>
<dbReference type="EMBL" id="JH651008">
    <property type="protein sequence ID" value="EXA31746.1"/>
    <property type="molecule type" value="Genomic_DNA"/>
</dbReference>
<name>W9NLW8_FUSOX</name>
<proteinExistence type="predicted"/>
<accession>W9NLW8</accession>
<gene>
    <name evidence="1" type="ORF">FOVG_16983</name>
</gene>
<protein>
    <submittedName>
        <fullName evidence="1">Uncharacterized protein</fullName>
    </submittedName>
</protein>
<dbReference type="Proteomes" id="UP000030751">
    <property type="component" value="Unassembled WGS sequence"/>
</dbReference>
<organism evidence="1">
    <name type="scientific">Fusarium oxysporum f. sp. pisi HDV247</name>
    <dbReference type="NCBI Taxonomy" id="1080344"/>
    <lineage>
        <taxon>Eukaryota</taxon>
        <taxon>Fungi</taxon>
        <taxon>Dikarya</taxon>
        <taxon>Ascomycota</taxon>
        <taxon>Pezizomycotina</taxon>
        <taxon>Sordariomycetes</taxon>
        <taxon>Hypocreomycetidae</taxon>
        <taxon>Hypocreales</taxon>
        <taxon>Nectriaceae</taxon>
        <taxon>Fusarium</taxon>
        <taxon>Fusarium oxysporum species complex</taxon>
    </lineage>
</organism>